<sequence>MSGRPWSRWSVYEYMKHRFERTYEVPARGELETEFADINPDELDEGIREFELRLMVSREDLS</sequence>
<dbReference type="OrthoDB" id="2656417at2"/>
<dbReference type="AlphaFoldDB" id="A0A3A3GNK9"/>
<evidence type="ECO:0000313" key="1">
    <source>
        <dbReference type="EMBL" id="RJG26678.1"/>
    </source>
</evidence>
<gene>
    <name evidence="1" type="ORF">DQX05_01200</name>
</gene>
<protein>
    <submittedName>
        <fullName evidence="1">Uncharacterized protein</fullName>
    </submittedName>
</protein>
<accession>A0A3A3GNK9</accession>
<organism evidence="1 2">
    <name type="scientific">Paenibacillus thiaminolyticus</name>
    <name type="common">Bacillus thiaminolyticus</name>
    <dbReference type="NCBI Taxonomy" id="49283"/>
    <lineage>
        <taxon>Bacteria</taxon>
        <taxon>Bacillati</taxon>
        <taxon>Bacillota</taxon>
        <taxon>Bacilli</taxon>
        <taxon>Bacillales</taxon>
        <taxon>Paenibacillaceae</taxon>
        <taxon>Paenibacillus</taxon>
    </lineage>
</organism>
<reference evidence="1 2" key="1">
    <citation type="submission" date="2018-09" db="EMBL/GenBank/DDBJ databases">
        <title>Paenibacillus SK2017-BO5.</title>
        <authorList>
            <person name="Piskunova J.V."/>
            <person name="Dubiley S.A."/>
            <person name="Severinov K.V."/>
        </authorList>
    </citation>
    <scope>NUCLEOTIDE SEQUENCE [LARGE SCALE GENOMIC DNA]</scope>
    <source>
        <strain evidence="1 2">BO5</strain>
    </source>
</reference>
<proteinExistence type="predicted"/>
<name>A0A3A3GNK9_PANTH</name>
<evidence type="ECO:0000313" key="2">
    <source>
        <dbReference type="Proteomes" id="UP000266177"/>
    </source>
</evidence>
<comment type="caution">
    <text evidence="1">The sequence shown here is derived from an EMBL/GenBank/DDBJ whole genome shotgun (WGS) entry which is preliminary data.</text>
</comment>
<dbReference type="Proteomes" id="UP000266177">
    <property type="component" value="Unassembled WGS sequence"/>
</dbReference>
<dbReference type="RefSeq" id="WP_147385142.1">
    <property type="nucleotide sequence ID" value="NZ_QYZD01000001.1"/>
</dbReference>
<dbReference type="EMBL" id="QYZD01000001">
    <property type="protein sequence ID" value="RJG26678.1"/>
    <property type="molecule type" value="Genomic_DNA"/>
</dbReference>